<dbReference type="Proteomes" id="UP000461595">
    <property type="component" value="Unassembled WGS sequence"/>
</dbReference>
<dbReference type="Pfam" id="PF03412">
    <property type="entry name" value="Peptidase_C39"/>
    <property type="match status" value="1"/>
</dbReference>
<protein>
    <recommendedName>
        <fullName evidence="1">Peptidase C39 domain-containing protein</fullName>
    </recommendedName>
</protein>
<evidence type="ECO:0000259" key="1">
    <source>
        <dbReference type="Pfam" id="PF03412"/>
    </source>
</evidence>
<dbReference type="Gene3D" id="3.90.70.10">
    <property type="entry name" value="Cysteine proteinases"/>
    <property type="match status" value="1"/>
</dbReference>
<evidence type="ECO:0000313" key="3">
    <source>
        <dbReference type="Proteomes" id="UP000461595"/>
    </source>
</evidence>
<feature type="domain" description="Peptidase C39" evidence="1">
    <location>
        <begin position="5"/>
        <end position="30"/>
    </location>
</feature>
<dbReference type="GO" id="GO:0005524">
    <property type="term" value="F:ATP binding"/>
    <property type="evidence" value="ECO:0007669"/>
    <property type="project" value="InterPro"/>
</dbReference>
<dbReference type="EMBL" id="WSRS01000059">
    <property type="protein sequence ID" value="MVX59326.1"/>
    <property type="molecule type" value="Genomic_DNA"/>
</dbReference>
<dbReference type="GO" id="GO:0006508">
    <property type="term" value="P:proteolysis"/>
    <property type="evidence" value="ECO:0007669"/>
    <property type="project" value="InterPro"/>
</dbReference>
<evidence type="ECO:0000313" key="2">
    <source>
        <dbReference type="EMBL" id="MVX59326.1"/>
    </source>
</evidence>
<dbReference type="AlphaFoldDB" id="A0A7X3G8Y6"/>
<name>A0A7X3G8Y6_9STRE</name>
<gene>
    <name evidence="2" type="ORF">E5983_06715</name>
</gene>
<organism evidence="2 3">
    <name type="scientific">Streptococcus danieliae</name>
    <dbReference type="NCBI Taxonomy" id="747656"/>
    <lineage>
        <taxon>Bacteria</taxon>
        <taxon>Bacillati</taxon>
        <taxon>Bacillota</taxon>
        <taxon>Bacilli</taxon>
        <taxon>Lactobacillales</taxon>
        <taxon>Streptococcaceae</taxon>
        <taxon>Streptococcus</taxon>
    </lineage>
</organism>
<dbReference type="GO" id="GO:0008233">
    <property type="term" value="F:peptidase activity"/>
    <property type="evidence" value="ECO:0007669"/>
    <property type="project" value="InterPro"/>
</dbReference>
<dbReference type="RefSeq" id="WP_160333106.1">
    <property type="nucleotide sequence ID" value="NZ_WSRS01000059.1"/>
</dbReference>
<dbReference type="InterPro" id="IPR005074">
    <property type="entry name" value="Peptidase_C39"/>
</dbReference>
<sequence length="31" mass="3726">MFTKKHYRMQVDFRDCGVACLAMILDYYGHL</sequence>
<comment type="caution">
    <text evidence="2">The sequence shown here is derived from an EMBL/GenBank/DDBJ whole genome shotgun (WGS) entry which is preliminary data.</text>
</comment>
<dbReference type="GO" id="GO:0016020">
    <property type="term" value="C:membrane"/>
    <property type="evidence" value="ECO:0007669"/>
    <property type="project" value="InterPro"/>
</dbReference>
<reference evidence="2 3" key="1">
    <citation type="submission" date="2019-12" db="EMBL/GenBank/DDBJ databases">
        <title>Microbes associate with the intestines of laboratory mice.</title>
        <authorList>
            <person name="Navarre W."/>
            <person name="Wong E."/>
        </authorList>
    </citation>
    <scope>NUCLEOTIDE SEQUENCE [LARGE SCALE GENOMIC DNA]</scope>
    <source>
        <strain evidence="2 3">NM51_B2-22</strain>
    </source>
</reference>
<accession>A0A7X3G8Y6</accession>
<proteinExistence type="predicted"/>